<dbReference type="SUPFAM" id="SSF51735">
    <property type="entry name" value="NAD(P)-binding Rossmann-fold domains"/>
    <property type="match status" value="1"/>
</dbReference>
<dbReference type="SUPFAM" id="SSF55347">
    <property type="entry name" value="Glyceraldehyde-3-phosphate dehydrogenase-like, C-terminal domain"/>
    <property type="match status" value="1"/>
</dbReference>
<dbReference type="Proteomes" id="UP001361239">
    <property type="component" value="Unassembled WGS sequence"/>
</dbReference>
<keyword evidence="1" id="KW-0560">Oxidoreductase</keyword>
<name>A0ABU8RS13_9SPHN</name>
<evidence type="ECO:0000259" key="3">
    <source>
        <dbReference type="Pfam" id="PF22685"/>
    </source>
</evidence>
<feature type="domain" description="Gal80p-like C-terminal" evidence="3">
    <location>
        <begin position="133"/>
        <end position="269"/>
    </location>
</feature>
<dbReference type="Gene3D" id="3.40.50.720">
    <property type="entry name" value="NAD(P)-binding Rossmann-like Domain"/>
    <property type="match status" value="1"/>
</dbReference>
<sequence length="360" mass="37653">MLKFGFAGANAERGWARDAHFPALEAVPDIAIAAVSARTQAIADVAAETFGADRAYADSCAMARDLEVDVVAVTVKVPEHRAIVLAALEAGKHVYCEWPLARDLAEAEELAEAARQAGAHVAIGLQGANALAVRHAARLVREGAIGRPLSLRVVSSTAGWGAVAPPHYAYLQDRSNGATLATIAGGHTLAMVEAVVGAYAEVSARNSILRDRVTIAGTGEEVVRTCADHMLIHGRHANGCVSSVEITAGENLPLRFELRGSEGTLEIRGQHPGGYQCGALTVTTSAVAEPQPSSALAGLDGAAINVGQLHADFAEDIRRGTRTVPDFDVAVRLTRLLDAIDMASAERRTIALAERGRGEA</sequence>
<dbReference type="Gene3D" id="3.30.360.10">
    <property type="entry name" value="Dihydrodipicolinate Reductase, domain 2"/>
    <property type="match status" value="1"/>
</dbReference>
<reference evidence="4 5" key="1">
    <citation type="submission" date="2024-03" db="EMBL/GenBank/DDBJ databases">
        <authorList>
            <person name="Jo J.-H."/>
        </authorList>
    </citation>
    <scope>NUCLEOTIDE SEQUENCE [LARGE SCALE GENOMIC DNA]</scope>
    <source>
        <strain evidence="4 5">PS1R-30</strain>
    </source>
</reference>
<evidence type="ECO:0000256" key="1">
    <source>
        <dbReference type="ARBA" id="ARBA00023002"/>
    </source>
</evidence>
<evidence type="ECO:0000313" key="5">
    <source>
        <dbReference type="Proteomes" id="UP001361239"/>
    </source>
</evidence>
<proteinExistence type="predicted"/>
<dbReference type="Pfam" id="PF01408">
    <property type="entry name" value="GFO_IDH_MocA"/>
    <property type="match status" value="1"/>
</dbReference>
<evidence type="ECO:0000259" key="2">
    <source>
        <dbReference type="Pfam" id="PF01408"/>
    </source>
</evidence>
<dbReference type="RefSeq" id="WP_339585794.1">
    <property type="nucleotide sequence ID" value="NZ_JBBHJZ010000001.1"/>
</dbReference>
<dbReference type="PANTHER" id="PTHR43818:SF11">
    <property type="entry name" value="BCDNA.GH03377"/>
    <property type="match status" value="1"/>
</dbReference>
<protein>
    <submittedName>
        <fullName evidence="4">Gfo/Idh/MocA family oxidoreductase</fullName>
    </submittedName>
</protein>
<comment type="caution">
    <text evidence="4">The sequence shown here is derived from an EMBL/GenBank/DDBJ whole genome shotgun (WGS) entry which is preliminary data.</text>
</comment>
<organism evidence="4 5">
    <name type="scientific">Novosphingobium anseongense</name>
    <dbReference type="NCBI Taxonomy" id="3133436"/>
    <lineage>
        <taxon>Bacteria</taxon>
        <taxon>Pseudomonadati</taxon>
        <taxon>Pseudomonadota</taxon>
        <taxon>Alphaproteobacteria</taxon>
        <taxon>Sphingomonadales</taxon>
        <taxon>Sphingomonadaceae</taxon>
        <taxon>Novosphingobium</taxon>
    </lineage>
</organism>
<evidence type="ECO:0000313" key="4">
    <source>
        <dbReference type="EMBL" id="MEJ5975865.1"/>
    </source>
</evidence>
<dbReference type="InterPro" id="IPR000683">
    <property type="entry name" value="Gfo/Idh/MocA-like_OxRdtase_N"/>
</dbReference>
<dbReference type="InterPro" id="IPR036291">
    <property type="entry name" value="NAD(P)-bd_dom_sf"/>
</dbReference>
<keyword evidence="5" id="KW-1185">Reference proteome</keyword>
<feature type="domain" description="Gfo/Idh/MocA-like oxidoreductase N-terminal" evidence="2">
    <location>
        <begin position="14"/>
        <end position="124"/>
    </location>
</feature>
<dbReference type="InterPro" id="IPR055080">
    <property type="entry name" value="Gal80p-like_C"/>
</dbReference>
<dbReference type="EMBL" id="JBBHJZ010000001">
    <property type="protein sequence ID" value="MEJ5975865.1"/>
    <property type="molecule type" value="Genomic_DNA"/>
</dbReference>
<dbReference type="PANTHER" id="PTHR43818">
    <property type="entry name" value="BCDNA.GH03377"/>
    <property type="match status" value="1"/>
</dbReference>
<dbReference type="Pfam" id="PF22685">
    <property type="entry name" value="Gal80p_C-like"/>
    <property type="match status" value="1"/>
</dbReference>
<accession>A0ABU8RS13</accession>
<dbReference type="InterPro" id="IPR050463">
    <property type="entry name" value="Gfo/Idh/MocA_oxidrdct_glycsds"/>
</dbReference>
<gene>
    <name evidence="4" type="ORF">WG901_04415</name>
</gene>